<protein>
    <submittedName>
        <fullName evidence="5">3-keto-5-aminohexanoate cleavage protein</fullName>
    </submittedName>
</protein>
<dbReference type="Pfam" id="PF05853">
    <property type="entry name" value="BKACE"/>
    <property type="match status" value="1"/>
</dbReference>
<gene>
    <name evidence="5" type="ORF">IGS68_28150</name>
</gene>
<comment type="cofactor">
    <cofactor evidence="1">
        <name>Zn(2+)</name>
        <dbReference type="ChEBI" id="CHEBI:29105"/>
    </cofactor>
</comment>
<dbReference type="PANTHER" id="PTHR37418">
    <property type="entry name" value="3-KETO-5-AMINOHEXANOATE CLEAVAGE ENZYME-RELATED"/>
    <property type="match status" value="1"/>
</dbReference>
<dbReference type="PANTHER" id="PTHR37418:SF2">
    <property type="entry name" value="3-KETO-5-AMINOHEXANOATE CLEAVAGE ENZYME"/>
    <property type="match status" value="1"/>
</dbReference>
<keyword evidence="4" id="KW-0862">Zinc</keyword>
<dbReference type="InterPro" id="IPR008567">
    <property type="entry name" value="BKACE"/>
</dbReference>
<geneLocation type="plasmid" evidence="5 6">
    <name>pTT6-1</name>
</geneLocation>
<proteinExistence type="predicted"/>
<name>A0ABX7BF67_9PROT</name>
<evidence type="ECO:0000313" key="5">
    <source>
        <dbReference type="EMBL" id="QQP93041.1"/>
    </source>
</evidence>
<keyword evidence="3" id="KW-0479">Metal-binding</keyword>
<evidence type="ECO:0000256" key="3">
    <source>
        <dbReference type="ARBA" id="ARBA00022723"/>
    </source>
</evidence>
<dbReference type="RefSeq" id="WP_201082394.1">
    <property type="nucleotide sequence ID" value="NZ_CP067421.1"/>
</dbReference>
<evidence type="ECO:0000313" key="6">
    <source>
        <dbReference type="Proteomes" id="UP000595197"/>
    </source>
</evidence>
<organism evidence="5 6">
    <name type="scientific">Skermanella cutis</name>
    <dbReference type="NCBI Taxonomy" id="2775420"/>
    <lineage>
        <taxon>Bacteria</taxon>
        <taxon>Pseudomonadati</taxon>
        <taxon>Pseudomonadota</taxon>
        <taxon>Alphaproteobacteria</taxon>
        <taxon>Rhodospirillales</taxon>
        <taxon>Azospirillaceae</taxon>
        <taxon>Skermanella</taxon>
    </lineage>
</organism>
<evidence type="ECO:0000256" key="2">
    <source>
        <dbReference type="ARBA" id="ARBA00022679"/>
    </source>
</evidence>
<dbReference type="Gene3D" id="3.20.20.70">
    <property type="entry name" value="Aldolase class I"/>
    <property type="match status" value="1"/>
</dbReference>
<keyword evidence="6" id="KW-1185">Reference proteome</keyword>
<dbReference type="InterPro" id="IPR013785">
    <property type="entry name" value="Aldolase_TIM"/>
</dbReference>
<keyword evidence="2" id="KW-0808">Transferase</keyword>
<dbReference type="EMBL" id="CP067421">
    <property type="protein sequence ID" value="QQP93041.1"/>
    <property type="molecule type" value="Genomic_DNA"/>
</dbReference>
<dbReference type="Proteomes" id="UP000595197">
    <property type="component" value="Plasmid pTT6-1"/>
</dbReference>
<accession>A0ABX7BF67</accession>
<evidence type="ECO:0000256" key="4">
    <source>
        <dbReference type="ARBA" id="ARBA00022833"/>
    </source>
</evidence>
<reference evidence="5" key="1">
    <citation type="submission" date="2021-02" db="EMBL/GenBank/DDBJ databases">
        <title>Skermanella TT6 skin isolate.</title>
        <authorList>
            <person name="Lee K."/>
            <person name="Ganzorig M."/>
        </authorList>
    </citation>
    <scope>NUCLEOTIDE SEQUENCE</scope>
    <source>
        <strain evidence="5">TT6</strain>
    </source>
</reference>
<evidence type="ECO:0000256" key="1">
    <source>
        <dbReference type="ARBA" id="ARBA00001947"/>
    </source>
</evidence>
<keyword evidence="5" id="KW-0614">Plasmid</keyword>
<sequence length="273" mass="29409">MRPISIMVAPNGARRTRGDHPALPMTARELADAAARCLSAGAAMIHVHVRDDAGRHVLDAPRYRDTFAAIRDAVGDGLVLQATTEAVGRYAPRQQMALVRDLRPEAVSIALRELVPDAAAEPAAAAFLGWLAEEPIAPQFILYSPDEIGRFDDLRRRGVMPDQFRDLLFVLGRYAENQQSDPADLLPFVAANVERHSWTVCAFGRNELACAAAAMVLGGDVRVGFENNLHLRDGTPAPDNAALVAQAVRAAEAVGVACLDGPAARDRLRRPPS</sequence>